<dbReference type="AlphaFoldDB" id="A0A858SV30"/>
<reference evidence="2 3" key="1">
    <citation type="submission" date="2020-02" db="EMBL/GenBank/DDBJ databases">
        <title>Genome sequence of Roseobacter ponti.</title>
        <authorList>
            <person name="Hollensteiner J."/>
            <person name="Schneider D."/>
            <person name="Poehlein A."/>
            <person name="Daniel R."/>
        </authorList>
    </citation>
    <scope>NUCLEOTIDE SEQUENCE [LARGE SCALE GENOMIC DNA]</scope>
    <source>
        <strain evidence="2 3">DSM 106830</strain>
    </source>
</reference>
<accession>A0A858SV30</accession>
<evidence type="ECO:0000256" key="1">
    <source>
        <dbReference type="SAM" id="SignalP"/>
    </source>
</evidence>
<dbReference type="EMBL" id="CP048788">
    <property type="protein sequence ID" value="QJF51848.1"/>
    <property type="molecule type" value="Genomic_DNA"/>
</dbReference>
<evidence type="ECO:0000313" key="3">
    <source>
        <dbReference type="Proteomes" id="UP000503308"/>
    </source>
</evidence>
<dbReference type="Proteomes" id="UP000503308">
    <property type="component" value="Chromosome"/>
</dbReference>
<dbReference type="RefSeq" id="WP_169641066.1">
    <property type="nucleotide sequence ID" value="NZ_CP048788.1"/>
</dbReference>
<gene>
    <name evidence="2" type="ORF">G3256_12080</name>
</gene>
<evidence type="ECO:0000313" key="2">
    <source>
        <dbReference type="EMBL" id="QJF51848.1"/>
    </source>
</evidence>
<protein>
    <submittedName>
        <fullName evidence="2">Uncharacterized protein</fullName>
    </submittedName>
</protein>
<feature type="chain" id="PRO_5032525939" evidence="1">
    <location>
        <begin position="23"/>
        <end position="132"/>
    </location>
</feature>
<proteinExistence type="predicted"/>
<sequence length="132" mass="14574">MGSFKHFILIAALVPWPSTALAQCRVCDEVIELNSDYARCFNSAFEEILAEAATSPNGRARVDLASCDDGTGEKDRGGLLVMPSVPGPQKISKSVYLLDETYIICLKELLSRHADELDPTRTFDLYEECRDG</sequence>
<name>A0A858SV30_9RHOB</name>
<keyword evidence="1" id="KW-0732">Signal</keyword>
<dbReference type="KEGG" id="rpon:G3256_12080"/>
<organism evidence="2 3">
    <name type="scientific">Roseobacter ponti</name>
    <dbReference type="NCBI Taxonomy" id="1891787"/>
    <lineage>
        <taxon>Bacteria</taxon>
        <taxon>Pseudomonadati</taxon>
        <taxon>Pseudomonadota</taxon>
        <taxon>Alphaproteobacteria</taxon>
        <taxon>Rhodobacterales</taxon>
        <taxon>Roseobacteraceae</taxon>
        <taxon>Roseobacter</taxon>
    </lineage>
</organism>
<keyword evidence="3" id="KW-1185">Reference proteome</keyword>
<feature type="signal peptide" evidence="1">
    <location>
        <begin position="1"/>
        <end position="22"/>
    </location>
</feature>